<evidence type="ECO:0000256" key="5">
    <source>
        <dbReference type="ARBA" id="ARBA00022801"/>
    </source>
</evidence>
<dbReference type="InterPro" id="IPR001461">
    <property type="entry name" value="Aspartic_peptidase_A1"/>
</dbReference>
<evidence type="ECO:0000256" key="9">
    <source>
        <dbReference type="PIRSR" id="PIRSR601461-2"/>
    </source>
</evidence>
<dbReference type="PRINTS" id="PR00792">
    <property type="entry name" value="PEPSIN"/>
</dbReference>
<comment type="caution">
    <text evidence="12">The sequence shown here is derived from an EMBL/GenBank/DDBJ whole genome shotgun (WGS) entry which is preliminary data.</text>
</comment>
<feature type="domain" description="Peptidase A1" evidence="11">
    <location>
        <begin position="94"/>
        <end position="512"/>
    </location>
</feature>
<proteinExistence type="inferred from homology"/>
<name>A0AAV0RUG2_9ROSI</name>
<evidence type="ECO:0000256" key="6">
    <source>
        <dbReference type="ARBA" id="ARBA00023157"/>
    </source>
</evidence>
<dbReference type="PROSITE" id="PS00141">
    <property type="entry name" value="ASP_PROTEASE"/>
    <property type="match status" value="2"/>
</dbReference>
<evidence type="ECO:0000256" key="4">
    <source>
        <dbReference type="ARBA" id="ARBA00022750"/>
    </source>
</evidence>
<dbReference type="Proteomes" id="UP001154282">
    <property type="component" value="Unassembled WGS sequence"/>
</dbReference>
<dbReference type="Gene3D" id="2.40.70.10">
    <property type="entry name" value="Acid Proteases"/>
    <property type="match status" value="2"/>
</dbReference>
<keyword evidence="2 10" id="KW-0645">Protease</keyword>
<evidence type="ECO:0000256" key="2">
    <source>
        <dbReference type="ARBA" id="ARBA00022670"/>
    </source>
</evidence>
<evidence type="ECO:0000256" key="10">
    <source>
        <dbReference type="RuleBase" id="RU000454"/>
    </source>
</evidence>
<dbReference type="InterPro" id="IPR001969">
    <property type="entry name" value="Aspartic_peptidase_AS"/>
</dbReference>
<dbReference type="PROSITE" id="PS51257">
    <property type="entry name" value="PROKAR_LIPOPROTEIN"/>
    <property type="match status" value="1"/>
</dbReference>
<dbReference type="InterPro" id="IPR011001">
    <property type="entry name" value="Saposin-like"/>
</dbReference>
<keyword evidence="7" id="KW-0325">Glycoprotein</keyword>
<feature type="active site" evidence="8">
    <location>
        <position position="112"/>
    </location>
</feature>
<evidence type="ECO:0000259" key="11">
    <source>
        <dbReference type="PROSITE" id="PS51767"/>
    </source>
</evidence>
<organism evidence="12 13">
    <name type="scientific">Linum tenue</name>
    <dbReference type="NCBI Taxonomy" id="586396"/>
    <lineage>
        <taxon>Eukaryota</taxon>
        <taxon>Viridiplantae</taxon>
        <taxon>Streptophyta</taxon>
        <taxon>Embryophyta</taxon>
        <taxon>Tracheophyta</taxon>
        <taxon>Spermatophyta</taxon>
        <taxon>Magnoliopsida</taxon>
        <taxon>eudicotyledons</taxon>
        <taxon>Gunneridae</taxon>
        <taxon>Pentapetalae</taxon>
        <taxon>rosids</taxon>
        <taxon>fabids</taxon>
        <taxon>Malpighiales</taxon>
        <taxon>Linaceae</taxon>
        <taxon>Linum</taxon>
    </lineage>
</organism>
<dbReference type="InterPro" id="IPR021109">
    <property type="entry name" value="Peptidase_aspartic_dom_sf"/>
</dbReference>
<dbReference type="GO" id="GO:0004190">
    <property type="term" value="F:aspartic-type endopeptidase activity"/>
    <property type="evidence" value="ECO:0007669"/>
    <property type="project" value="UniProtKB-KW"/>
</dbReference>
<dbReference type="PROSITE" id="PS51767">
    <property type="entry name" value="PEPTIDASE_A1"/>
    <property type="match status" value="1"/>
</dbReference>
<dbReference type="PANTHER" id="PTHR47966:SF28">
    <property type="entry name" value="OS01G0290000 PROTEIN"/>
    <property type="match status" value="1"/>
</dbReference>
<keyword evidence="5 10" id="KW-0378">Hydrolase</keyword>
<dbReference type="Gene3D" id="1.10.225.10">
    <property type="entry name" value="Saposin-like"/>
    <property type="match status" value="1"/>
</dbReference>
<dbReference type="EMBL" id="CAMGYJ010000011">
    <property type="protein sequence ID" value="CAI0561182.1"/>
    <property type="molecule type" value="Genomic_DNA"/>
</dbReference>
<reference evidence="12" key="1">
    <citation type="submission" date="2022-08" db="EMBL/GenBank/DDBJ databases">
        <authorList>
            <person name="Gutierrez-Valencia J."/>
        </authorList>
    </citation>
    <scope>NUCLEOTIDE SEQUENCE</scope>
</reference>
<keyword evidence="6 9" id="KW-1015">Disulfide bond</keyword>
<dbReference type="InterPro" id="IPR033121">
    <property type="entry name" value="PEPTIDASE_A1"/>
</dbReference>
<keyword evidence="3" id="KW-0732">Signal</keyword>
<sequence length="515" mass="55740">MESKTRVGWVAFTIVILISCCLELLHFNLPTTEARAADAGGLVRLSLRKRPLRLEDVKAKAAAGAGGRASLVAVGDSGNGASALPLKNYFNAQYFGEIGIGTPPQQFTVVFDTGSSNLWVPSSKCYFSIPCYFHSKYNTTRSATYHTNGESCEINYGSGSISGVLGQDNVELGDLLVEDQVFIEATREGSISLLVSKFDGILGLGFQEMSAGDAVPVWYNMVQQRLVKEEVFSFWLNRDPNALEGGELVFGGSDPKHFKGNHTYVPVIQKGYWQFNMGDFLIGNLSTGVCEGGCGAIVDSGTSLLAGPTVSTCLLQLFREMLTFSLPGLVHGAIVIVDDYSDQVKPDQVCSQLGVCMFNGAQYVSSQIEQVVKENEGASVNNDLLCTACELLVIWVRNQLKHKEIKDAVLNYVSEASFLCESLPSPSGESIVDCNSLPTMPNVSLTIGEKLFILTPEQYVVKIEEGIKEICISGFMVFDVPPPQGPLWVLGDVFMGVYHTVFDSGNLQLGFAEAA</sequence>
<gene>
    <name evidence="12" type="ORF">LITE_LOCUS49977</name>
</gene>
<feature type="disulfide bond" evidence="9">
    <location>
        <begin position="125"/>
        <end position="131"/>
    </location>
</feature>
<dbReference type="PANTHER" id="PTHR47966">
    <property type="entry name" value="BETA-SITE APP-CLEAVING ENZYME, ISOFORM A-RELATED"/>
    <property type="match status" value="1"/>
</dbReference>
<feature type="active site" evidence="8">
    <location>
        <position position="299"/>
    </location>
</feature>
<comment type="similarity">
    <text evidence="1 10">Belongs to the peptidase A1 family.</text>
</comment>
<evidence type="ECO:0000256" key="7">
    <source>
        <dbReference type="ARBA" id="ARBA00023180"/>
    </source>
</evidence>
<protein>
    <recommendedName>
        <fullName evidence="11">Peptidase A1 domain-containing protein</fullName>
    </recommendedName>
</protein>
<dbReference type="FunFam" id="2.40.70.10:FF:000044">
    <property type="entry name" value="Lysosomal aspartic protease"/>
    <property type="match status" value="1"/>
</dbReference>
<evidence type="ECO:0000313" key="13">
    <source>
        <dbReference type="Proteomes" id="UP001154282"/>
    </source>
</evidence>
<dbReference type="SUPFAM" id="SSF47862">
    <property type="entry name" value="Saposin"/>
    <property type="match status" value="1"/>
</dbReference>
<keyword evidence="4 10" id="KW-0064">Aspartyl protease</keyword>
<dbReference type="GO" id="GO:0006508">
    <property type="term" value="P:proteolysis"/>
    <property type="evidence" value="ECO:0007669"/>
    <property type="project" value="UniProtKB-KW"/>
</dbReference>
<feature type="disulfide bond" evidence="9">
    <location>
        <begin position="290"/>
        <end position="294"/>
    </location>
</feature>
<evidence type="ECO:0000256" key="3">
    <source>
        <dbReference type="ARBA" id="ARBA00022729"/>
    </source>
</evidence>
<accession>A0AAV0RUG2</accession>
<evidence type="ECO:0000256" key="8">
    <source>
        <dbReference type="PIRSR" id="PIRSR601461-1"/>
    </source>
</evidence>
<dbReference type="FunFam" id="2.40.70.10:FF:000009">
    <property type="entry name" value="Aspartic proteinase A1"/>
    <property type="match status" value="1"/>
</dbReference>
<evidence type="ECO:0000256" key="1">
    <source>
        <dbReference type="ARBA" id="ARBA00007447"/>
    </source>
</evidence>
<dbReference type="SUPFAM" id="SSF50630">
    <property type="entry name" value="Acid proteases"/>
    <property type="match status" value="1"/>
</dbReference>
<dbReference type="Pfam" id="PF00026">
    <property type="entry name" value="Asp"/>
    <property type="match status" value="1"/>
</dbReference>
<keyword evidence="13" id="KW-1185">Reference proteome</keyword>
<dbReference type="AlphaFoldDB" id="A0AAV0RUG2"/>
<evidence type="ECO:0000313" key="12">
    <source>
        <dbReference type="EMBL" id="CAI0561182.1"/>
    </source>
</evidence>